<dbReference type="GO" id="GO:0032259">
    <property type="term" value="P:methylation"/>
    <property type="evidence" value="ECO:0007669"/>
    <property type="project" value="UniProtKB-KW"/>
</dbReference>
<dbReference type="EMBL" id="JAGDYP010000003">
    <property type="protein sequence ID" value="MBO1883874.1"/>
    <property type="molecule type" value="Genomic_DNA"/>
</dbReference>
<dbReference type="Proteomes" id="UP000681610">
    <property type="component" value="Unassembled WGS sequence"/>
</dbReference>
<evidence type="ECO:0000256" key="2">
    <source>
        <dbReference type="ARBA" id="ARBA00022679"/>
    </source>
</evidence>
<gene>
    <name evidence="3" type="ORF">J4N46_05475</name>
</gene>
<name>A0ABS3PWZ6_9FLAO</name>
<evidence type="ECO:0000313" key="3">
    <source>
        <dbReference type="EMBL" id="MBO1883874.1"/>
    </source>
</evidence>
<dbReference type="InterPro" id="IPR007213">
    <property type="entry name" value="Ppm1/Ppm2/Tcmp"/>
</dbReference>
<proteinExistence type="predicted"/>
<organism evidence="3 4">
    <name type="scientific">Capnocytophaga bilenii</name>
    <dbReference type="NCBI Taxonomy" id="2819369"/>
    <lineage>
        <taxon>Bacteria</taxon>
        <taxon>Pseudomonadati</taxon>
        <taxon>Bacteroidota</taxon>
        <taxon>Flavobacteriia</taxon>
        <taxon>Flavobacteriales</taxon>
        <taxon>Flavobacteriaceae</taxon>
        <taxon>Capnocytophaga</taxon>
    </lineage>
</organism>
<comment type="caution">
    <text evidence="3">The sequence shown here is derived from an EMBL/GenBank/DDBJ whole genome shotgun (WGS) entry which is preliminary data.</text>
</comment>
<dbReference type="SUPFAM" id="SSF53335">
    <property type="entry name" value="S-adenosyl-L-methionine-dependent methyltransferases"/>
    <property type="match status" value="1"/>
</dbReference>
<dbReference type="PIRSF" id="PIRSF028177">
    <property type="entry name" value="Polyketide_synth_Omtfrase_TcmP"/>
    <property type="match status" value="1"/>
</dbReference>
<dbReference type="PANTHER" id="PTHR43619">
    <property type="entry name" value="S-ADENOSYL-L-METHIONINE-DEPENDENT METHYLTRANSFERASE YKTD-RELATED"/>
    <property type="match status" value="1"/>
</dbReference>
<keyword evidence="4" id="KW-1185">Reference proteome</keyword>
<dbReference type="InterPro" id="IPR016874">
    <property type="entry name" value="TcmP-like"/>
</dbReference>
<dbReference type="Gene3D" id="3.40.50.150">
    <property type="entry name" value="Vaccinia Virus protein VP39"/>
    <property type="match status" value="1"/>
</dbReference>
<protein>
    <submittedName>
        <fullName evidence="3">Class I SAM-dependent methyltransferase</fullName>
    </submittedName>
</protein>
<reference evidence="3 4" key="1">
    <citation type="submission" date="2021-03" db="EMBL/GenBank/DDBJ databases">
        <title>Isolation and description of Capnocytophaga bilenii sp. nov., a novel Capnocytophaga species, isolated from a gingivitis subject.</title>
        <authorList>
            <person name="Antezack A."/>
            <person name="Monnet-Corti V."/>
            <person name="La Scola B."/>
        </authorList>
    </citation>
    <scope>NUCLEOTIDE SEQUENCE [LARGE SCALE GENOMIC DNA]</scope>
    <source>
        <strain evidence="3 4">Marseille-Q4570</strain>
    </source>
</reference>
<dbReference type="Pfam" id="PF04072">
    <property type="entry name" value="LCM"/>
    <property type="match status" value="1"/>
</dbReference>
<evidence type="ECO:0000256" key="1">
    <source>
        <dbReference type="ARBA" id="ARBA00022603"/>
    </source>
</evidence>
<keyword evidence="1 3" id="KW-0489">Methyltransferase</keyword>
<accession>A0ABS3PWZ6</accession>
<sequence length="304" mass="35636">MAFSFLYHLLFVKKYVPLLKIILKNNRTMNQANKLTQVPETMLITLWAKATENNHPKPLLKDPKAAEIISKIDYDFSKFKKASFSQAGVCIRASLIDKQAAAFIKAHPDAVVIQLGAGLDARYERLGCPEVTHWYDLDLPEVIALRKQCFTETDRYSFLAMSLFDDAWMHLITAFHKPILVIVEGVLMYFDRQQVQAFFKKLCQELSQPTTIVMDILAYSLVGHAKNHDSLGAMQKNDRPEFKWSEKESQLIEQWHPYLHLDKEYFMSDYNQGRYPFIFRVLYKLPYFYKRFNQRVVQFSIVKR</sequence>
<evidence type="ECO:0000313" key="4">
    <source>
        <dbReference type="Proteomes" id="UP000681610"/>
    </source>
</evidence>
<dbReference type="InterPro" id="IPR029063">
    <property type="entry name" value="SAM-dependent_MTases_sf"/>
</dbReference>
<keyword evidence="2" id="KW-0808">Transferase</keyword>
<dbReference type="GO" id="GO:0008168">
    <property type="term" value="F:methyltransferase activity"/>
    <property type="evidence" value="ECO:0007669"/>
    <property type="project" value="UniProtKB-KW"/>
</dbReference>
<dbReference type="PANTHER" id="PTHR43619:SF2">
    <property type="entry name" value="S-ADENOSYL-L-METHIONINE-DEPENDENT METHYLTRANSFERASES SUPERFAMILY PROTEIN"/>
    <property type="match status" value="1"/>
</dbReference>